<name>A0A067S5I4_GALM3</name>
<dbReference type="OrthoDB" id="3064055at2759"/>
<evidence type="ECO:0000256" key="3">
    <source>
        <dbReference type="ARBA" id="ARBA00022833"/>
    </source>
</evidence>
<dbReference type="EMBL" id="KL142428">
    <property type="protein sequence ID" value="KDR66051.1"/>
    <property type="molecule type" value="Genomic_DNA"/>
</dbReference>
<dbReference type="Proteomes" id="UP000027222">
    <property type="component" value="Unassembled WGS sequence"/>
</dbReference>
<evidence type="ECO:0000256" key="4">
    <source>
        <dbReference type="PROSITE-ProRule" id="PRU00175"/>
    </source>
</evidence>
<accession>A0A067S5I4</accession>
<evidence type="ECO:0000259" key="6">
    <source>
        <dbReference type="PROSITE" id="PS50089"/>
    </source>
</evidence>
<dbReference type="AlphaFoldDB" id="A0A067S5I4"/>
<feature type="coiled-coil region" evidence="5">
    <location>
        <begin position="74"/>
        <end position="133"/>
    </location>
</feature>
<dbReference type="InterPro" id="IPR018957">
    <property type="entry name" value="Znf_C3HC4_RING-type"/>
</dbReference>
<sequence length="229" mass="25841">MECQICFEAMGDHVYSLPCGHCYCGPCTYRLPTRGPGRSWSVTCPSCRDVTPWGIGRGQIRRIFLNQTTPTPDVQSLQDQLAARESEVESLRAQLAEARVTINVTLPAKEALIRSQEREIREAQQDFSDLALEYHQEVADHRRARARIDELQEHQIVAQPVSLEHPTERATRRGDDIRCIGRRRPQETAVPECTASDGYHEFSGAGSNKCAAKYRCKICNFSCSEPKPH</sequence>
<evidence type="ECO:0000313" key="7">
    <source>
        <dbReference type="EMBL" id="KDR66051.1"/>
    </source>
</evidence>
<evidence type="ECO:0000256" key="1">
    <source>
        <dbReference type="ARBA" id="ARBA00022723"/>
    </source>
</evidence>
<keyword evidence="1" id="KW-0479">Metal-binding</keyword>
<organism evidence="7 8">
    <name type="scientific">Galerina marginata (strain CBS 339.88)</name>
    <dbReference type="NCBI Taxonomy" id="685588"/>
    <lineage>
        <taxon>Eukaryota</taxon>
        <taxon>Fungi</taxon>
        <taxon>Dikarya</taxon>
        <taxon>Basidiomycota</taxon>
        <taxon>Agaricomycotina</taxon>
        <taxon>Agaricomycetes</taxon>
        <taxon>Agaricomycetidae</taxon>
        <taxon>Agaricales</taxon>
        <taxon>Agaricineae</taxon>
        <taxon>Strophariaceae</taxon>
        <taxon>Galerina</taxon>
    </lineage>
</organism>
<protein>
    <recommendedName>
        <fullName evidence="6">RING-type domain-containing protein</fullName>
    </recommendedName>
</protein>
<dbReference type="PROSITE" id="PS50089">
    <property type="entry name" value="ZF_RING_2"/>
    <property type="match status" value="1"/>
</dbReference>
<evidence type="ECO:0000313" key="8">
    <source>
        <dbReference type="Proteomes" id="UP000027222"/>
    </source>
</evidence>
<dbReference type="Pfam" id="PF00097">
    <property type="entry name" value="zf-C3HC4"/>
    <property type="match status" value="1"/>
</dbReference>
<evidence type="ECO:0000256" key="5">
    <source>
        <dbReference type="SAM" id="Coils"/>
    </source>
</evidence>
<keyword evidence="2 4" id="KW-0863">Zinc-finger</keyword>
<dbReference type="GO" id="GO:0008270">
    <property type="term" value="F:zinc ion binding"/>
    <property type="evidence" value="ECO:0007669"/>
    <property type="project" value="UniProtKB-KW"/>
</dbReference>
<keyword evidence="3" id="KW-0862">Zinc</keyword>
<keyword evidence="8" id="KW-1185">Reference proteome</keyword>
<proteinExistence type="predicted"/>
<evidence type="ECO:0000256" key="2">
    <source>
        <dbReference type="ARBA" id="ARBA00022771"/>
    </source>
</evidence>
<dbReference type="InterPro" id="IPR013083">
    <property type="entry name" value="Znf_RING/FYVE/PHD"/>
</dbReference>
<gene>
    <name evidence="7" type="ORF">GALMADRAFT_232752</name>
</gene>
<dbReference type="HOGENOM" id="CLU_1209901_0_0_1"/>
<dbReference type="InterPro" id="IPR001841">
    <property type="entry name" value="Znf_RING"/>
</dbReference>
<feature type="domain" description="RING-type" evidence="6">
    <location>
        <begin position="3"/>
        <end position="48"/>
    </location>
</feature>
<dbReference type="Gene3D" id="3.30.40.10">
    <property type="entry name" value="Zinc/RING finger domain, C3HC4 (zinc finger)"/>
    <property type="match status" value="1"/>
</dbReference>
<dbReference type="SUPFAM" id="SSF57850">
    <property type="entry name" value="RING/U-box"/>
    <property type="match status" value="1"/>
</dbReference>
<reference evidence="8" key="1">
    <citation type="journal article" date="2014" name="Proc. Natl. Acad. Sci. U.S.A.">
        <title>Extensive sampling of basidiomycete genomes demonstrates inadequacy of the white-rot/brown-rot paradigm for wood decay fungi.</title>
        <authorList>
            <person name="Riley R."/>
            <person name="Salamov A.A."/>
            <person name="Brown D.W."/>
            <person name="Nagy L.G."/>
            <person name="Floudas D."/>
            <person name="Held B.W."/>
            <person name="Levasseur A."/>
            <person name="Lombard V."/>
            <person name="Morin E."/>
            <person name="Otillar R."/>
            <person name="Lindquist E.A."/>
            <person name="Sun H."/>
            <person name="LaButti K.M."/>
            <person name="Schmutz J."/>
            <person name="Jabbour D."/>
            <person name="Luo H."/>
            <person name="Baker S.E."/>
            <person name="Pisabarro A.G."/>
            <person name="Walton J.D."/>
            <person name="Blanchette R.A."/>
            <person name="Henrissat B."/>
            <person name="Martin F."/>
            <person name="Cullen D."/>
            <person name="Hibbett D.S."/>
            <person name="Grigoriev I.V."/>
        </authorList>
    </citation>
    <scope>NUCLEOTIDE SEQUENCE [LARGE SCALE GENOMIC DNA]</scope>
    <source>
        <strain evidence="8">CBS 339.88</strain>
    </source>
</reference>
<dbReference type="SMART" id="SM00184">
    <property type="entry name" value="RING"/>
    <property type="match status" value="1"/>
</dbReference>
<keyword evidence="5" id="KW-0175">Coiled coil</keyword>